<keyword evidence="8" id="KW-1185">Reference proteome</keyword>
<keyword evidence="1" id="KW-0132">Cell division</keyword>
<comment type="caution">
    <text evidence="7">The sequence shown here is derived from an EMBL/GenBank/DDBJ whole genome shotgun (WGS) entry which is preliminary data.</text>
</comment>
<dbReference type="PANTHER" id="PTHR13260">
    <property type="entry name" value="ANAPHASE PROMOTING COMPLEX SUBUNIT 4 APC4"/>
    <property type="match status" value="1"/>
</dbReference>
<protein>
    <submittedName>
        <fullName evidence="7">Putative anaphase-promoting complex subunit 4-like</fullName>
    </submittedName>
</protein>
<feature type="region of interest" description="Disordered" evidence="5">
    <location>
        <begin position="321"/>
        <end position="353"/>
    </location>
</feature>
<evidence type="ECO:0000256" key="2">
    <source>
        <dbReference type="ARBA" id="ARBA00022776"/>
    </source>
</evidence>
<dbReference type="AlphaFoldDB" id="A0A2G8KXS4"/>
<evidence type="ECO:0000256" key="4">
    <source>
        <dbReference type="ARBA" id="ARBA00023306"/>
    </source>
</evidence>
<dbReference type="GO" id="GO:0005680">
    <property type="term" value="C:anaphase-promoting complex"/>
    <property type="evidence" value="ECO:0007669"/>
    <property type="project" value="InterPro"/>
</dbReference>
<organism evidence="7 8">
    <name type="scientific">Stichopus japonicus</name>
    <name type="common">Sea cucumber</name>
    <dbReference type="NCBI Taxonomy" id="307972"/>
    <lineage>
        <taxon>Eukaryota</taxon>
        <taxon>Metazoa</taxon>
        <taxon>Echinodermata</taxon>
        <taxon>Eleutherozoa</taxon>
        <taxon>Echinozoa</taxon>
        <taxon>Holothuroidea</taxon>
        <taxon>Aspidochirotacea</taxon>
        <taxon>Aspidochirotida</taxon>
        <taxon>Stichopodidae</taxon>
        <taxon>Apostichopus</taxon>
    </lineage>
</organism>
<feature type="compositionally biased region" description="Polar residues" evidence="5">
    <location>
        <begin position="328"/>
        <end position="353"/>
    </location>
</feature>
<dbReference type="Pfam" id="PF23405">
    <property type="entry name" value="WD40_APC4_C-half"/>
    <property type="match status" value="1"/>
</dbReference>
<dbReference type="GO" id="GO:0070979">
    <property type="term" value="P:protein K11-linked ubiquitination"/>
    <property type="evidence" value="ECO:0007669"/>
    <property type="project" value="TreeGrafter"/>
</dbReference>
<dbReference type="GO" id="GO:0051301">
    <property type="term" value="P:cell division"/>
    <property type="evidence" value="ECO:0007669"/>
    <property type="project" value="UniProtKB-KW"/>
</dbReference>
<sequence>MAAAPPVSPPPTPMMYQKDINFVADFLEENFSQDFSETKSGFTLEHVGQYFKKEDLSHPFTGSSNPWLDFLEAHPEVKSSMFIFPNHREKSLLQLHDALIETVSEVLIKTGHMCGQSVIVKDVYPLYKSVETPESLSSKYQQFMVQHIPSDGNLVYTVFIDSKPPVDSLYFMKHSLTQSPNLQLVRLQFGVLGSSLNQSTVSQSSVNRCQKHRVLDAAFYDDTTLSILLQEADDTVQDSVLCQLPICSLDDKTSSLPTNSQGTVLTESQDILTVDAGELVSHYHRLENLRALKFAVSGSRKVSSVLFLNGRRIRLFDMDTEEEEDPSTMDSSMNLTQSESDISQNITTESIDI</sequence>
<dbReference type="OrthoDB" id="2110451at2759"/>
<dbReference type="InterPro" id="IPR056358">
    <property type="entry name" value="APC4_C"/>
</dbReference>
<dbReference type="GO" id="GO:0031145">
    <property type="term" value="P:anaphase-promoting complex-dependent catabolic process"/>
    <property type="evidence" value="ECO:0007669"/>
    <property type="project" value="InterPro"/>
</dbReference>
<feature type="domain" description="Anaphase-promoting complex subunit 4 C-terminal half WD40" evidence="6">
    <location>
        <begin position="153"/>
        <end position="317"/>
    </location>
</feature>
<dbReference type="EMBL" id="MRZV01000312">
    <property type="protein sequence ID" value="PIK52817.1"/>
    <property type="molecule type" value="Genomic_DNA"/>
</dbReference>
<dbReference type="PANTHER" id="PTHR13260:SF0">
    <property type="entry name" value="ANAPHASE-PROMOTING COMPLEX SUBUNIT 4"/>
    <property type="match status" value="1"/>
</dbReference>
<name>A0A2G8KXS4_STIJA</name>
<accession>A0A2G8KXS4</accession>
<evidence type="ECO:0000256" key="3">
    <source>
        <dbReference type="ARBA" id="ARBA00022786"/>
    </source>
</evidence>
<proteinExistence type="predicted"/>
<evidence type="ECO:0000256" key="5">
    <source>
        <dbReference type="SAM" id="MobiDB-lite"/>
    </source>
</evidence>
<reference evidence="7 8" key="1">
    <citation type="journal article" date="2017" name="PLoS Biol.">
        <title>The sea cucumber genome provides insights into morphological evolution and visceral regeneration.</title>
        <authorList>
            <person name="Zhang X."/>
            <person name="Sun L."/>
            <person name="Yuan J."/>
            <person name="Sun Y."/>
            <person name="Gao Y."/>
            <person name="Zhang L."/>
            <person name="Li S."/>
            <person name="Dai H."/>
            <person name="Hamel J.F."/>
            <person name="Liu C."/>
            <person name="Yu Y."/>
            <person name="Liu S."/>
            <person name="Lin W."/>
            <person name="Guo K."/>
            <person name="Jin S."/>
            <person name="Xu P."/>
            <person name="Storey K.B."/>
            <person name="Huan P."/>
            <person name="Zhang T."/>
            <person name="Zhou Y."/>
            <person name="Zhang J."/>
            <person name="Lin C."/>
            <person name="Li X."/>
            <person name="Xing L."/>
            <person name="Huo D."/>
            <person name="Sun M."/>
            <person name="Wang L."/>
            <person name="Mercier A."/>
            <person name="Li F."/>
            <person name="Yang H."/>
            <person name="Xiang J."/>
        </authorList>
    </citation>
    <scope>NUCLEOTIDE SEQUENCE [LARGE SCALE GENOMIC DNA]</scope>
    <source>
        <strain evidence="7">Shaxun</strain>
        <tissue evidence="7">Muscle</tissue>
    </source>
</reference>
<evidence type="ECO:0000313" key="8">
    <source>
        <dbReference type="Proteomes" id="UP000230750"/>
    </source>
</evidence>
<keyword evidence="2" id="KW-0498">Mitosis</keyword>
<keyword evidence="3" id="KW-0833">Ubl conjugation pathway</keyword>
<dbReference type="GO" id="GO:0034399">
    <property type="term" value="C:nuclear periphery"/>
    <property type="evidence" value="ECO:0007669"/>
    <property type="project" value="TreeGrafter"/>
</dbReference>
<evidence type="ECO:0000259" key="6">
    <source>
        <dbReference type="Pfam" id="PF23405"/>
    </source>
</evidence>
<dbReference type="InterPro" id="IPR024789">
    <property type="entry name" value="APC4"/>
</dbReference>
<evidence type="ECO:0000256" key="1">
    <source>
        <dbReference type="ARBA" id="ARBA00022618"/>
    </source>
</evidence>
<dbReference type="Proteomes" id="UP000230750">
    <property type="component" value="Unassembled WGS sequence"/>
</dbReference>
<gene>
    <name evidence="7" type="ORF">BSL78_10250</name>
</gene>
<keyword evidence="4" id="KW-0131">Cell cycle</keyword>
<dbReference type="STRING" id="307972.A0A2G8KXS4"/>
<evidence type="ECO:0000313" key="7">
    <source>
        <dbReference type="EMBL" id="PIK52817.1"/>
    </source>
</evidence>